<accession>A0A917NZU7</accession>
<reference evidence="1" key="2">
    <citation type="submission" date="2020-09" db="EMBL/GenBank/DDBJ databases">
        <authorList>
            <person name="Sun Q."/>
            <person name="Zhou Y."/>
        </authorList>
    </citation>
    <scope>NUCLEOTIDE SEQUENCE</scope>
    <source>
        <strain evidence="1">CGMCC 1.3617</strain>
    </source>
</reference>
<reference evidence="1" key="1">
    <citation type="journal article" date="2014" name="Int. J. Syst. Evol. Microbiol.">
        <title>Complete genome sequence of Corynebacterium casei LMG S-19264T (=DSM 44701T), isolated from a smear-ripened cheese.</title>
        <authorList>
            <consortium name="US DOE Joint Genome Institute (JGI-PGF)"/>
            <person name="Walter F."/>
            <person name="Albersmeier A."/>
            <person name="Kalinowski J."/>
            <person name="Ruckert C."/>
        </authorList>
    </citation>
    <scope>NUCLEOTIDE SEQUENCE</scope>
    <source>
        <strain evidence="1">CGMCC 1.3617</strain>
    </source>
</reference>
<dbReference type="EMBL" id="BMKW01000036">
    <property type="protein sequence ID" value="GGJ44835.1"/>
    <property type="molecule type" value="Genomic_DNA"/>
</dbReference>
<keyword evidence="2" id="KW-1185">Reference proteome</keyword>
<name>A0A917NZU7_9PROT</name>
<protein>
    <submittedName>
        <fullName evidence="1">Uncharacterized protein</fullName>
    </submittedName>
</protein>
<evidence type="ECO:0000313" key="1">
    <source>
        <dbReference type="EMBL" id="GGJ44835.1"/>
    </source>
</evidence>
<organism evidence="1 2">
    <name type="scientific">Neoroseomonas lacus</name>
    <dbReference type="NCBI Taxonomy" id="287609"/>
    <lineage>
        <taxon>Bacteria</taxon>
        <taxon>Pseudomonadati</taxon>
        <taxon>Pseudomonadota</taxon>
        <taxon>Alphaproteobacteria</taxon>
        <taxon>Acetobacterales</taxon>
        <taxon>Acetobacteraceae</taxon>
        <taxon>Neoroseomonas</taxon>
    </lineage>
</organism>
<dbReference type="RefSeq" id="WP_188973900.1">
    <property type="nucleotide sequence ID" value="NZ_BMKW01000036.1"/>
</dbReference>
<sequence length="490" mass="54422">MNNPHAAEMQIRRVSQTQVADAELADLGLPFLAALIRQVQARQAERDDSIVRWYQRDLIIKGHFELPSPITQEPMRPLGSVVLGHLSVFYQCFAPEEIWIGGTMLGAGFPLDSIYLPERRLVICWGHPVWSMTAQNALTLERIVAAFQAGTAKGLSSPASIVVLTGDSNFAHHMWNQLGALDAIANAGVATLDIIAIYEPLGRVQEIFPEQKCWSVTRKWAHETEGLNRVGVLFVPLGGSLVTASMQERLAQYIKRTVNARFLARPPNRTRFWISIRTRNRTATNQVELISGLCQAIAGQYPGCEIVLDGHSLPDDMHRLRAAGESVPMEAIDSDREILNAVKAATASRHVKCSIIDGVGLNILESIAIASTCAFYVCHHGTVQHKIGWFAPVPGVVHCNAETLRTHPAGWVADNAEGAVLPSYIPLELVEDVLGDVSGDPQQRELRHGNYRIIDLPGFNRFVLERMAEVIAPTKKAEETRRWYEFWRRT</sequence>
<dbReference type="AlphaFoldDB" id="A0A917NZU7"/>
<comment type="caution">
    <text evidence="1">The sequence shown here is derived from an EMBL/GenBank/DDBJ whole genome shotgun (WGS) entry which is preliminary data.</text>
</comment>
<dbReference type="Proteomes" id="UP000661507">
    <property type="component" value="Unassembled WGS sequence"/>
</dbReference>
<evidence type="ECO:0000313" key="2">
    <source>
        <dbReference type="Proteomes" id="UP000661507"/>
    </source>
</evidence>
<proteinExistence type="predicted"/>
<gene>
    <name evidence="1" type="ORF">GCM10011320_60350</name>
</gene>